<keyword evidence="3 5" id="KW-0378">Hydrolase</keyword>
<dbReference type="PANTHER" id="PTHR43108">
    <property type="entry name" value="N-ACETYLGLUCOSAMINE-6-SULFATASE FAMILY MEMBER"/>
    <property type="match status" value="1"/>
</dbReference>
<comment type="similarity">
    <text evidence="1 5">Belongs to the sulfatase family.</text>
</comment>
<protein>
    <recommendedName>
        <fullName evidence="5">Arylsulfatase</fullName>
        <shortName evidence="5">AS</shortName>
        <ecNumber evidence="5">3.1.6.1</ecNumber>
    </recommendedName>
    <alternativeName>
        <fullName evidence="5">Aryl-sulfate sulphohydrolase</fullName>
    </alternativeName>
</protein>
<name>A0A9W4I6K2_PENOL</name>
<evidence type="ECO:0000256" key="4">
    <source>
        <dbReference type="ARBA" id="ARBA00023180"/>
    </source>
</evidence>
<accession>A0A9W4I6K2</accession>
<keyword evidence="10" id="KW-1185">Reference proteome</keyword>
<dbReference type="Gene3D" id="3.40.720.10">
    <property type="entry name" value="Alkaline Phosphatase, subunit A"/>
    <property type="match status" value="1"/>
</dbReference>
<dbReference type="EC" id="3.1.6.1" evidence="5"/>
<sequence>MMTLFGMLQALLIAASVLAVSAKKPDVVFILTDDQDLHMDSLSYMPNVQKHLIDQGTYYQKHYCTIALCCPSRVSLLTGKAAHNTNVTDVEPPYGGYRQFIEQDLNQNYLPIWLQQSGYNTYYTGKLMNFHHVLNYNKPFPAGWTSSDFLLDPYTYSYLKSVWQRDQSPPKSAAGQYSTDLLAEKAYAYIEEGARSDSPFFVALAPIAPHANVDVNIAGTNVSHTSGDPIPAERHKSLFSDVVVPRTPNFNPDSPIGLSWIAQLPQQNQTEVDYNDEIYRNRLRALQAVDEMVDGVFKKLEDLGILENTYVVYSSDNGFHIGQHRLQPGKRCGFEEDINVPLIIRGPGVPQGETTEIVTTHTDLAPTFFDMLGIDLREDFDGMPIPLTRSGIEDAVSTRHEHVNVEHWGTVNSEGMYGNPLAAGTKQNPENTYKALRLVGKEYNLYYSVFCNNEHELYNLTADPYQMNNLFSSSFKDQEKRANSTSDLKKITHRLDALLMVLKTCVAKDCIEPWAVLHPQGNVKNLDEALDPKYDEFYEKSYETNSVSFTKCEAGQILSSEGSLEPLAYPGEVEWEDFS</sequence>
<evidence type="ECO:0000256" key="2">
    <source>
        <dbReference type="ARBA" id="ARBA00022729"/>
    </source>
</evidence>
<comment type="catalytic activity">
    <reaction evidence="5">
        <text>an aryl sulfate + H2O = a phenol + sulfate + H(+)</text>
        <dbReference type="Rhea" id="RHEA:17261"/>
        <dbReference type="ChEBI" id="CHEBI:15377"/>
        <dbReference type="ChEBI" id="CHEBI:15378"/>
        <dbReference type="ChEBI" id="CHEBI:16189"/>
        <dbReference type="ChEBI" id="CHEBI:33853"/>
        <dbReference type="ChEBI" id="CHEBI:140317"/>
        <dbReference type="EC" id="3.1.6.1"/>
    </reaction>
</comment>
<feature type="modified residue" description="3-oxoalanine (Cys)" evidence="6">
    <location>
        <position position="69"/>
    </location>
</feature>
<dbReference type="Proteomes" id="UP001153618">
    <property type="component" value="Unassembled WGS sequence"/>
</dbReference>
<evidence type="ECO:0000256" key="3">
    <source>
        <dbReference type="ARBA" id="ARBA00022801"/>
    </source>
</evidence>
<proteinExistence type="inferred from homology"/>
<feature type="chain" id="PRO_5040919580" description="Arylsulfatase" evidence="7">
    <location>
        <begin position="23"/>
        <end position="579"/>
    </location>
</feature>
<organism evidence="9 10">
    <name type="scientific">Penicillium olsonii</name>
    <dbReference type="NCBI Taxonomy" id="99116"/>
    <lineage>
        <taxon>Eukaryota</taxon>
        <taxon>Fungi</taxon>
        <taxon>Dikarya</taxon>
        <taxon>Ascomycota</taxon>
        <taxon>Pezizomycotina</taxon>
        <taxon>Eurotiomycetes</taxon>
        <taxon>Eurotiomycetidae</taxon>
        <taxon>Eurotiales</taxon>
        <taxon>Aspergillaceae</taxon>
        <taxon>Penicillium</taxon>
    </lineage>
</organism>
<dbReference type="PROSITE" id="PS00523">
    <property type="entry name" value="SULFATASE_1"/>
    <property type="match status" value="1"/>
</dbReference>
<dbReference type="OrthoDB" id="96314at2759"/>
<evidence type="ECO:0000256" key="7">
    <source>
        <dbReference type="SAM" id="SignalP"/>
    </source>
</evidence>
<gene>
    <name evidence="9" type="ORF">POLS_LOCUS8684</name>
</gene>
<dbReference type="CDD" id="cd16147">
    <property type="entry name" value="G6S"/>
    <property type="match status" value="1"/>
</dbReference>
<keyword evidence="4" id="KW-0325">Glycoprotein</keyword>
<dbReference type="AlphaFoldDB" id="A0A9W4I6K2"/>
<dbReference type="InterPro" id="IPR012083">
    <property type="entry name" value="Arylsulfatase"/>
</dbReference>
<evidence type="ECO:0000259" key="8">
    <source>
        <dbReference type="Pfam" id="PF00884"/>
    </source>
</evidence>
<evidence type="ECO:0000256" key="5">
    <source>
        <dbReference type="PIRNR" id="PIRNR000972"/>
    </source>
</evidence>
<dbReference type="GO" id="GO:0005539">
    <property type="term" value="F:glycosaminoglycan binding"/>
    <property type="evidence" value="ECO:0007669"/>
    <property type="project" value="TreeGrafter"/>
</dbReference>
<dbReference type="InterPro" id="IPR024607">
    <property type="entry name" value="Sulfatase_CS"/>
</dbReference>
<dbReference type="InterPro" id="IPR000917">
    <property type="entry name" value="Sulfatase_N"/>
</dbReference>
<dbReference type="SUPFAM" id="SSF53649">
    <property type="entry name" value="Alkaline phosphatase-like"/>
    <property type="match status" value="1"/>
</dbReference>
<dbReference type="Pfam" id="PF00884">
    <property type="entry name" value="Sulfatase"/>
    <property type="match status" value="1"/>
</dbReference>
<evidence type="ECO:0000313" key="10">
    <source>
        <dbReference type="Proteomes" id="UP001153618"/>
    </source>
</evidence>
<dbReference type="PIRSF" id="PIRSF000972">
    <property type="entry name" value="Arylsulf_plant"/>
    <property type="match status" value="1"/>
</dbReference>
<feature type="domain" description="Sulfatase N-terminal" evidence="8">
    <location>
        <begin position="25"/>
        <end position="374"/>
    </location>
</feature>
<feature type="signal peptide" evidence="7">
    <location>
        <begin position="1"/>
        <end position="22"/>
    </location>
</feature>
<dbReference type="InterPro" id="IPR017850">
    <property type="entry name" value="Alkaline_phosphatase_core_sf"/>
</dbReference>
<keyword evidence="2 7" id="KW-0732">Signal</keyword>
<comment type="PTM">
    <text evidence="6">The conversion to 3-oxoalanine (also known as C-formylglycine, FGly), of a serine or cysteine residue in prokaryotes and of a cysteine residue in eukaryotes, is critical for catalytic activity.</text>
</comment>
<dbReference type="GO" id="GO:0018958">
    <property type="term" value="P:phenol-containing compound metabolic process"/>
    <property type="evidence" value="ECO:0007669"/>
    <property type="project" value="InterPro"/>
</dbReference>
<dbReference type="EMBL" id="CAJVOS010000071">
    <property type="protein sequence ID" value="CAG8247191.1"/>
    <property type="molecule type" value="Genomic_DNA"/>
</dbReference>
<dbReference type="GO" id="GO:0004065">
    <property type="term" value="F:arylsulfatase activity"/>
    <property type="evidence" value="ECO:0007669"/>
    <property type="project" value="UniProtKB-UniRule"/>
</dbReference>
<dbReference type="FunFam" id="3.40.720.10:FF:000051">
    <property type="entry name" value="Arylsulfatase"/>
    <property type="match status" value="1"/>
</dbReference>
<evidence type="ECO:0000256" key="1">
    <source>
        <dbReference type="ARBA" id="ARBA00008779"/>
    </source>
</evidence>
<evidence type="ECO:0000313" key="9">
    <source>
        <dbReference type="EMBL" id="CAG8247191.1"/>
    </source>
</evidence>
<dbReference type="GO" id="GO:0008449">
    <property type="term" value="F:N-acetylglucosamine-6-sulfatase activity"/>
    <property type="evidence" value="ECO:0007669"/>
    <property type="project" value="TreeGrafter"/>
</dbReference>
<evidence type="ECO:0000256" key="6">
    <source>
        <dbReference type="PIRSR" id="PIRSR000972-50"/>
    </source>
</evidence>
<comment type="caution">
    <text evidence="9">The sequence shown here is derived from an EMBL/GenBank/DDBJ whole genome shotgun (WGS) entry which is preliminary data.</text>
</comment>
<reference evidence="9" key="1">
    <citation type="submission" date="2021-07" db="EMBL/GenBank/DDBJ databases">
        <authorList>
            <person name="Branca A.L. A."/>
        </authorList>
    </citation>
    <scope>NUCLEOTIDE SEQUENCE</scope>
</reference>
<dbReference type="PANTHER" id="PTHR43108:SF8">
    <property type="entry name" value="SD21168P"/>
    <property type="match status" value="1"/>
</dbReference>